<comment type="caution">
    <text evidence="2">The sequence shown here is derived from an EMBL/GenBank/DDBJ whole genome shotgun (WGS) entry which is preliminary data.</text>
</comment>
<feature type="compositionally biased region" description="Polar residues" evidence="1">
    <location>
        <begin position="151"/>
        <end position="165"/>
    </location>
</feature>
<sequence length="475" mass="50053">QVPSIEDDDETTNKGSSCQQEVMKDESAALSSNDINPGVPDQDSNSFYLRSVSMAAKNRVHSLVLDLVNTTSSQLDTSSHLNQPELTTSESVKAGPGPVNDDSSGYSKVLMVSLKGKDSSESTAVSSEKKSSPQVNASKASQGLADVDMKSYNTTGDSLANSQVPSIEDDDETTNKGSSCQEEVMRDESVAHPTNEINVVVPQGSADVDMDNYDTAGDSLANSQGKDSSESTAVSSGASKECASPVWEINEVGYPPSLTAQSSFNHSRSAPAISGGSIDIDLETTCDTEATGEPSAPSSGGSMKIDLDTADKSFFSYKAGASLKRESYVFGIPATSSDVDVNQVITKSSRIVDFLIGESPSLNDAKEQGPTWDSLGDSRVSSIVNEVEASKNSILCEMVNESPSIDQQSDDKCYVDPLRKSPGLQKIDLESSGIISFCCDGEKSVESKISPSYSKSSCLVAKISTGSENSKLVSK</sequence>
<dbReference type="Proteomes" id="UP000225706">
    <property type="component" value="Unassembled WGS sequence"/>
</dbReference>
<feature type="compositionally biased region" description="Acidic residues" evidence="1">
    <location>
        <begin position="1"/>
        <end position="10"/>
    </location>
</feature>
<keyword evidence="3" id="KW-1185">Reference proteome</keyword>
<feature type="non-terminal residue" evidence="2">
    <location>
        <position position="475"/>
    </location>
</feature>
<dbReference type="AlphaFoldDB" id="A0A2B4QY79"/>
<name>A0A2B4QY79_STYPI</name>
<evidence type="ECO:0000256" key="1">
    <source>
        <dbReference type="SAM" id="MobiDB-lite"/>
    </source>
</evidence>
<reference evidence="3" key="1">
    <citation type="journal article" date="2017" name="bioRxiv">
        <title>Comparative analysis of the genomes of Stylophora pistillata and Acropora digitifera provides evidence for extensive differences between species of corals.</title>
        <authorList>
            <person name="Voolstra C.R."/>
            <person name="Li Y."/>
            <person name="Liew Y.J."/>
            <person name="Baumgarten S."/>
            <person name="Zoccola D."/>
            <person name="Flot J.-F."/>
            <person name="Tambutte S."/>
            <person name="Allemand D."/>
            <person name="Aranda M."/>
        </authorList>
    </citation>
    <scope>NUCLEOTIDE SEQUENCE [LARGE SCALE GENOMIC DNA]</scope>
</reference>
<gene>
    <name evidence="2" type="ORF">AWC38_SpisGene25182</name>
</gene>
<accession>A0A2B4QY79</accession>
<feature type="non-terminal residue" evidence="2">
    <location>
        <position position="1"/>
    </location>
</feature>
<dbReference type="EMBL" id="LSMT01003160">
    <property type="protein sequence ID" value="PFX11224.1"/>
    <property type="molecule type" value="Genomic_DNA"/>
</dbReference>
<evidence type="ECO:0000313" key="3">
    <source>
        <dbReference type="Proteomes" id="UP000225706"/>
    </source>
</evidence>
<feature type="compositionally biased region" description="Polar residues" evidence="1">
    <location>
        <begin position="72"/>
        <end position="91"/>
    </location>
</feature>
<feature type="region of interest" description="Disordered" evidence="1">
    <location>
        <begin position="72"/>
        <end position="241"/>
    </location>
</feature>
<proteinExistence type="predicted"/>
<feature type="compositionally biased region" description="Low complexity" evidence="1">
    <location>
        <begin position="230"/>
        <end position="239"/>
    </location>
</feature>
<feature type="region of interest" description="Disordered" evidence="1">
    <location>
        <begin position="1"/>
        <end position="45"/>
    </location>
</feature>
<organism evidence="2 3">
    <name type="scientific">Stylophora pistillata</name>
    <name type="common">Smooth cauliflower coral</name>
    <dbReference type="NCBI Taxonomy" id="50429"/>
    <lineage>
        <taxon>Eukaryota</taxon>
        <taxon>Metazoa</taxon>
        <taxon>Cnidaria</taxon>
        <taxon>Anthozoa</taxon>
        <taxon>Hexacorallia</taxon>
        <taxon>Scleractinia</taxon>
        <taxon>Astrocoeniina</taxon>
        <taxon>Pocilloporidae</taxon>
        <taxon>Stylophora</taxon>
    </lineage>
</organism>
<protein>
    <submittedName>
        <fullName evidence="2">Uncharacterized protein</fullName>
    </submittedName>
</protein>
<evidence type="ECO:0000313" key="2">
    <source>
        <dbReference type="EMBL" id="PFX11224.1"/>
    </source>
</evidence>
<feature type="compositionally biased region" description="Polar residues" evidence="1">
    <location>
        <begin position="121"/>
        <end position="141"/>
    </location>
</feature>